<reference evidence="3 4" key="1">
    <citation type="submission" date="2017-02" db="EMBL/GenBank/DDBJ databases">
        <authorList>
            <person name="Peterson S.W."/>
        </authorList>
    </citation>
    <scope>NUCLEOTIDE SEQUENCE [LARGE SCALE GENOMIC DNA]</scope>
    <source>
        <strain evidence="3 4">USBA 369</strain>
    </source>
</reference>
<protein>
    <submittedName>
        <fullName evidence="3">Uncharacterized conserved protein YraI</fullName>
    </submittedName>
</protein>
<dbReference type="Gene3D" id="2.30.30.40">
    <property type="entry name" value="SH3 Domains"/>
    <property type="match status" value="1"/>
</dbReference>
<accession>A0A1T4LXB2</accession>
<feature type="signal peptide" evidence="1">
    <location>
        <begin position="1"/>
        <end position="21"/>
    </location>
</feature>
<feature type="domain" description="SH3b" evidence="2">
    <location>
        <begin position="21"/>
        <end position="84"/>
    </location>
</feature>
<feature type="chain" id="PRO_5012142798" evidence="1">
    <location>
        <begin position="22"/>
        <end position="211"/>
    </location>
</feature>
<dbReference type="SMART" id="SM00287">
    <property type="entry name" value="SH3b"/>
    <property type="match status" value="1"/>
</dbReference>
<proteinExistence type="predicted"/>
<dbReference type="Proteomes" id="UP000190135">
    <property type="component" value="Unassembled WGS sequence"/>
</dbReference>
<keyword evidence="4" id="KW-1185">Reference proteome</keyword>
<dbReference type="RefSeq" id="WP_078706666.1">
    <property type="nucleotide sequence ID" value="NZ_FUXL01000001.1"/>
</dbReference>
<dbReference type="Pfam" id="PF08239">
    <property type="entry name" value="SH3_3"/>
    <property type="match status" value="1"/>
</dbReference>
<dbReference type="STRING" id="1365950.SAMN05428963_101395"/>
<dbReference type="InterPro" id="IPR003646">
    <property type="entry name" value="SH3-like_bac-type"/>
</dbReference>
<dbReference type="EMBL" id="FUXL01000001">
    <property type="protein sequence ID" value="SJZ59128.1"/>
    <property type="molecule type" value="Genomic_DNA"/>
</dbReference>
<dbReference type="OrthoDB" id="8074373at2"/>
<gene>
    <name evidence="3" type="ORF">SAMN05428963_101395</name>
</gene>
<keyword evidence="1" id="KW-0732">Signal</keyword>
<sequence>MIKRLCIAIVMVFAMASMAAAATVAVATGNVNLRAGPSTGYPVVVVVPVGARIVTHGCLPGYTWCDIGFGSYRGWVSARYVQVVYNGAPVVLSPAVAASVGVAVVAFNKAYWDNHYASYPWYYRGPAYYGQAARSCGPNGCSGTVTGPYGGTASGARGCGPRGCAGAGTIIGPNGGSVQGARRCGPYGCVGGYRAVGPNGGTRSGAGHFRW</sequence>
<evidence type="ECO:0000259" key="2">
    <source>
        <dbReference type="SMART" id="SM00287"/>
    </source>
</evidence>
<name>A0A1T4LXB2_9HYPH</name>
<evidence type="ECO:0000313" key="3">
    <source>
        <dbReference type="EMBL" id="SJZ59128.1"/>
    </source>
</evidence>
<dbReference type="AlphaFoldDB" id="A0A1T4LXB2"/>
<organism evidence="3 4">
    <name type="scientific">Consotaella salsifontis</name>
    <dbReference type="NCBI Taxonomy" id="1365950"/>
    <lineage>
        <taxon>Bacteria</taxon>
        <taxon>Pseudomonadati</taxon>
        <taxon>Pseudomonadota</taxon>
        <taxon>Alphaproteobacteria</taxon>
        <taxon>Hyphomicrobiales</taxon>
        <taxon>Aurantimonadaceae</taxon>
        <taxon>Consotaella</taxon>
    </lineage>
</organism>
<evidence type="ECO:0000313" key="4">
    <source>
        <dbReference type="Proteomes" id="UP000190135"/>
    </source>
</evidence>
<evidence type="ECO:0000256" key="1">
    <source>
        <dbReference type="SAM" id="SignalP"/>
    </source>
</evidence>